<name>A0ABR1NW89_DIAER</name>
<dbReference type="SUPFAM" id="SSF51735">
    <property type="entry name" value="NAD(P)-binding Rossmann-fold domains"/>
    <property type="match status" value="1"/>
</dbReference>
<dbReference type="InterPro" id="IPR045022">
    <property type="entry name" value="KDSR-like"/>
</dbReference>
<dbReference type="EMBL" id="JAKNSF020000091">
    <property type="protein sequence ID" value="KAK7717798.1"/>
    <property type="molecule type" value="Genomic_DNA"/>
</dbReference>
<feature type="transmembrane region" description="Helical" evidence="12">
    <location>
        <begin position="311"/>
        <end position="332"/>
    </location>
</feature>
<evidence type="ECO:0000256" key="11">
    <source>
        <dbReference type="ARBA" id="ARBA00048930"/>
    </source>
</evidence>
<keyword evidence="14" id="KW-1185">Reference proteome</keyword>
<comment type="pathway">
    <text evidence="2">Lipid metabolism; sphingolipid metabolism.</text>
</comment>
<dbReference type="EC" id="1.1.1.102" evidence="9"/>
<reference evidence="13 14" key="1">
    <citation type="submission" date="2024-02" db="EMBL/GenBank/DDBJ databases">
        <title>De novo assembly and annotation of 12 fungi associated with fruit tree decline syndrome in Ontario, Canada.</title>
        <authorList>
            <person name="Sulman M."/>
            <person name="Ellouze W."/>
            <person name="Ilyukhin E."/>
        </authorList>
    </citation>
    <scope>NUCLEOTIDE SEQUENCE [LARGE SCALE GENOMIC DNA]</scope>
    <source>
        <strain evidence="13 14">M169</strain>
    </source>
</reference>
<dbReference type="PANTHER" id="PTHR43550">
    <property type="entry name" value="3-KETODIHYDROSPHINGOSINE REDUCTASE"/>
    <property type="match status" value="1"/>
</dbReference>
<evidence type="ECO:0000256" key="7">
    <source>
        <dbReference type="ARBA" id="ARBA00023002"/>
    </source>
</evidence>
<accession>A0ABR1NW89</accession>
<evidence type="ECO:0000256" key="5">
    <source>
        <dbReference type="ARBA" id="ARBA00022857"/>
    </source>
</evidence>
<dbReference type="Pfam" id="PF00106">
    <property type="entry name" value="adh_short"/>
    <property type="match status" value="1"/>
</dbReference>
<sequence length="355" mass="37563">MPSNAFPVEGRTILIAGGSKGTGLEAGRQLAAKGGNIILVARDAQRLRDGIEYVEAGVTQKHATGAATGTQQRFHTITADLTSAEACGGVIAQATEWNGGSPPDVVWCFAGTAHPSLFIDTDPAQLQAQMDANYFTNAYMAHAALRSWLRTDTGGSGKDQAGAASAGELEAAKKNSGGSPAARHLIFTSSFVGLYSIVGYTPYSPAKAALRNLSDSLSQELELYAAANPHAPPVKVHTIFPATIFTEAYEAENKIKTDVTKMLEEGDEGQTPQEIARKSIVGLEGGQELIATDFLTRIVLSTMTGASKRGGVLHAFADLLLGCLGVLIVVYARWDMDRKVRAWGKRHGDSGMKTQ</sequence>
<keyword evidence="6" id="KW-0746">Sphingolipid metabolism</keyword>
<comment type="pathway">
    <text evidence="3">Sphingolipid metabolism.</text>
</comment>
<keyword evidence="12" id="KW-0472">Membrane</keyword>
<evidence type="ECO:0000256" key="6">
    <source>
        <dbReference type="ARBA" id="ARBA00022919"/>
    </source>
</evidence>
<evidence type="ECO:0000256" key="4">
    <source>
        <dbReference type="ARBA" id="ARBA00022824"/>
    </source>
</evidence>
<evidence type="ECO:0000256" key="8">
    <source>
        <dbReference type="ARBA" id="ARBA00023098"/>
    </source>
</evidence>
<dbReference type="CDD" id="cd08939">
    <property type="entry name" value="KDSR-like_SDR_c"/>
    <property type="match status" value="1"/>
</dbReference>
<comment type="function">
    <text evidence="10">Catalyzes the reduction of 3'-oxosphinganine (3-ketodihydrosphingosine/KDS) to sphinganine (dihydrosphingosine/DHS), the second step of de novo sphingolipid biosynthesis.</text>
</comment>
<keyword evidence="7" id="KW-0560">Oxidoreductase</keyword>
<dbReference type="Proteomes" id="UP001430848">
    <property type="component" value="Unassembled WGS sequence"/>
</dbReference>
<protein>
    <recommendedName>
        <fullName evidence="9">3-dehydrosphinganine reductase</fullName>
        <ecNumber evidence="9">1.1.1.102</ecNumber>
    </recommendedName>
</protein>
<evidence type="ECO:0000256" key="12">
    <source>
        <dbReference type="SAM" id="Phobius"/>
    </source>
</evidence>
<dbReference type="InterPro" id="IPR036291">
    <property type="entry name" value="NAD(P)-bd_dom_sf"/>
</dbReference>
<evidence type="ECO:0000313" key="14">
    <source>
        <dbReference type="Proteomes" id="UP001430848"/>
    </source>
</evidence>
<organism evidence="13 14">
    <name type="scientific">Diaporthe eres</name>
    <name type="common">Phomopsis oblonga</name>
    <dbReference type="NCBI Taxonomy" id="83184"/>
    <lineage>
        <taxon>Eukaryota</taxon>
        <taxon>Fungi</taxon>
        <taxon>Dikarya</taxon>
        <taxon>Ascomycota</taxon>
        <taxon>Pezizomycotina</taxon>
        <taxon>Sordariomycetes</taxon>
        <taxon>Sordariomycetidae</taxon>
        <taxon>Diaporthales</taxon>
        <taxon>Diaporthaceae</taxon>
        <taxon>Diaporthe</taxon>
        <taxon>Diaporthe eres species complex</taxon>
    </lineage>
</organism>
<dbReference type="Gene3D" id="3.40.50.720">
    <property type="entry name" value="NAD(P)-binding Rossmann-like Domain"/>
    <property type="match status" value="1"/>
</dbReference>
<evidence type="ECO:0000313" key="13">
    <source>
        <dbReference type="EMBL" id="KAK7717798.1"/>
    </source>
</evidence>
<evidence type="ECO:0000256" key="9">
    <source>
        <dbReference type="ARBA" id="ARBA00026112"/>
    </source>
</evidence>
<comment type="catalytic activity">
    <reaction evidence="11">
        <text>sphinganine + NADP(+) = 3-oxosphinganine + NADPH + H(+)</text>
        <dbReference type="Rhea" id="RHEA:22640"/>
        <dbReference type="ChEBI" id="CHEBI:15378"/>
        <dbReference type="ChEBI" id="CHEBI:57783"/>
        <dbReference type="ChEBI" id="CHEBI:57817"/>
        <dbReference type="ChEBI" id="CHEBI:58299"/>
        <dbReference type="ChEBI" id="CHEBI:58349"/>
        <dbReference type="EC" id="1.1.1.102"/>
    </reaction>
    <physiologicalReaction direction="right-to-left" evidence="11">
        <dbReference type="Rhea" id="RHEA:22642"/>
    </physiologicalReaction>
</comment>
<comment type="subcellular location">
    <subcellularLocation>
        <location evidence="1">Endoplasmic reticulum</location>
    </subcellularLocation>
</comment>
<dbReference type="InterPro" id="IPR002347">
    <property type="entry name" value="SDR_fam"/>
</dbReference>
<evidence type="ECO:0000256" key="1">
    <source>
        <dbReference type="ARBA" id="ARBA00004240"/>
    </source>
</evidence>
<evidence type="ECO:0000256" key="10">
    <source>
        <dbReference type="ARBA" id="ARBA00044737"/>
    </source>
</evidence>
<evidence type="ECO:0000256" key="3">
    <source>
        <dbReference type="ARBA" id="ARBA00004991"/>
    </source>
</evidence>
<proteinExistence type="predicted"/>
<evidence type="ECO:0000256" key="2">
    <source>
        <dbReference type="ARBA" id="ARBA00004760"/>
    </source>
</evidence>
<keyword evidence="8" id="KW-0443">Lipid metabolism</keyword>
<keyword evidence="5" id="KW-0521">NADP</keyword>
<keyword evidence="12" id="KW-1133">Transmembrane helix</keyword>
<gene>
    <name evidence="13" type="ORF">SLS63_010653</name>
</gene>
<dbReference type="PANTHER" id="PTHR43550:SF3">
    <property type="entry name" value="3-KETODIHYDROSPHINGOSINE REDUCTASE"/>
    <property type="match status" value="1"/>
</dbReference>
<keyword evidence="4" id="KW-0256">Endoplasmic reticulum</keyword>
<comment type="caution">
    <text evidence="13">The sequence shown here is derived from an EMBL/GenBank/DDBJ whole genome shotgun (WGS) entry which is preliminary data.</text>
</comment>
<keyword evidence="12" id="KW-0812">Transmembrane</keyword>